<proteinExistence type="predicted"/>
<dbReference type="EMBL" id="VJMH01005259">
    <property type="protein sequence ID" value="KAF0698143.1"/>
    <property type="molecule type" value="Genomic_DNA"/>
</dbReference>
<dbReference type="AlphaFoldDB" id="A0A485KSA4"/>
<evidence type="ECO:0000313" key="2">
    <source>
        <dbReference type="EMBL" id="KAF0698143.1"/>
    </source>
</evidence>
<dbReference type="OrthoDB" id="70697at2759"/>
<feature type="region of interest" description="Disordered" evidence="1">
    <location>
        <begin position="396"/>
        <end position="428"/>
    </location>
</feature>
<organism evidence="3 4">
    <name type="scientific">Aphanomyces stellatus</name>
    <dbReference type="NCBI Taxonomy" id="120398"/>
    <lineage>
        <taxon>Eukaryota</taxon>
        <taxon>Sar</taxon>
        <taxon>Stramenopiles</taxon>
        <taxon>Oomycota</taxon>
        <taxon>Saprolegniomycetes</taxon>
        <taxon>Saprolegniales</taxon>
        <taxon>Verrucalvaceae</taxon>
        <taxon>Aphanomyces</taxon>
    </lineage>
</organism>
<feature type="region of interest" description="Disordered" evidence="1">
    <location>
        <begin position="189"/>
        <end position="243"/>
    </location>
</feature>
<reference evidence="3 4" key="1">
    <citation type="submission" date="2019-03" db="EMBL/GenBank/DDBJ databases">
        <authorList>
            <person name="Gaulin E."/>
            <person name="Dumas B."/>
        </authorList>
    </citation>
    <scope>NUCLEOTIDE SEQUENCE [LARGE SCALE GENOMIC DNA]</scope>
    <source>
        <strain evidence="3">CBS 568.67</strain>
    </source>
</reference>
<dbReference type="Proteomes" id="UP000332933">
    <property type="component" value="Unassembled WGS sequence"/>
</dbReference>
<protein>
    <submittedName>
        <fullName evidence="3">Aste57867_11211 protein</fullName>
    </submittedName>
</protein>
<keyword evidence="4" id="KW-1185">Reference proteome</keyword>
<evidence type="ECO:0000313" key="4">
    <source>
        <dbReference type="Proteomes" id="UP000332933"/>
    </source>
</evidence>
<reference evidence="2" key="2">
    <citation type="submission" date="2019-06" db="EMBL/GenBank/DDBJ databases">
        <title>Genomics analysis of Aphanomyces spp. identifies a new class of oomycete effector associated with host adaptation.</title>
        <authorList>
            <person name="Gaulin E."/>
        </authorList>
    </citation>
    <scope>NUCLEOTIDE SEQUENCE</scope>
    <source>
        <strain evidence="2">CBS 578.67</strain>
    </source>
</reference>
<evidence type="ECO:0000313" key="3">
    <source>
        <dbReference type="EMBL" id="VFT88077.1"/>
    </source>
</evidence>
<gene>
    <name evidence="3" type="primary">Aste57867_11211</name>
    <name evidence="2" type="ORF">As57867_011169</name>
    <name evidence="3" type="ORF">ASTE57867_11211</name>
</gene>
<name>A0A485KSA4_9STRA</name>
<accession>A0A485KSA4</accession>
<evidence type="ECO:0000256" key="1">
    <source>
        <dbReference type="SAM" id="MobiDB-lite"/>
    </source>
</evidence>
<dbReference type="EMBL" id="CAADRA010005280">
    <property type="protein sequence ID" value="VFT88077.1"/>
    <property type="molecule type" value="Genomic_DNA"/>
</dbReference>
<sequence length="453" mass="50461">MADAKNGGAAAKPNGMFALIHTIGNSNAGDGTPAMAKEEMNVTEMEENMKDPEMQEIMGKWWESCLVLLDSDGNGTLERSLPCSCHLSTTYPFVVDEYVNLYKRLIYGTSCMYGEKAVVGQDIDDLIEEDWKRDSGGLLSMDKDRLCNSIYELAETWAKGEAVDIFVDFLTELHEFVFVRYTEELIRPPKARKKSDKAKQPTPTVEGSPPRQSSAPRKSTAKRKSKTTTAAVPVAPPPPEPPALVRAPSITQIIPIVVPTEPPPPVQQPPEPMEEPAYYSFEVRIQLQERIEACQRQLQPVSNVAEIAWLRCTVREEALRETTVLRQGHIEPYPISASDITTLGERVCNKMVQCIQNAEKGRVNELTLLVEDAEHDVQHFIDVVTGIAQGHDILPYGSRRHVQESSKVTSPRPKKDKRPSKPPSTHQVTYDLPSMKTYCLNVAPSYAAYAKKG</sequence>